<accession>A0ABR5MLM1</accession>
<evidence type="ECO:0000313" key="4">
    <source>
        <dbReference type="EMBL" id="KPH77068.1"/>
    </source>
</evidence>
<feature type="compositionally biased region" description="Polar residues" evidence="1">
    <location>
        <begin position="56"/>
        <end position="71"/>
    </location>
</feature>
<keyword evidence="2" id="KW-0812">Transmembrane</keyword>
<organism evidence="4 5">
    <name type="scientific">Oceanobacillus caeni</name>
    <dbReference type="NCBI Taxonomy" id="405946"/>
    <lineage>
        <taxon>Bacteria</taxon>
        <taxon>Bacillati</taxon>
        <taxon>Bacillota</taxon>
        <taxon>Bacilli</taxon>
        <taxon>Bacillales</taxon>
        <taxon>Bacillaceae</taxon>
        <taxon>Oceanobacillus</taxon>
    </lineage>
</organism>
<protein>
    <recommendedName>
        <fullName evidence="3">DUF1510 domain-containing protein</fullName>
    </recommendedName>
</protein>
<reference evidence="4 5" key="1">
    <citation type="submission" date="2015-07" db="EMBL/GenBank/DDBJ databases">
        <title>High-quality draft genome sequence of Oceanobacillus caeni HM6, a bacillus isolated from a human feces.</title>
        <authorList>
            <person name="Kumar J."/>
            <person name="Verma M.K."/>
            <person name="Pandey R."/>
            <person name="Bhambi M."/>
            <person name="Chauhan N."/>
        </authorList>
    </citation>
    <scope>NUCLEOTIDE SEQUENCE [LARGE SCALE GENOMIC DNA]</scope>
    <source>
        <strain evidence="4 5">HM6</strain>
    </source>
</reference>
<keyword evidence="5" id="KW-1185">Reference proteome</keyword>
<dbReference type="InterPro" id="IPR009988">
    <property type="entry name" value="DUF1510"/>
</dbReference>
<evidence type="ECO:0000256" key="2">
    <source>
        <dbReference type="SAM" id="Phobius"/>
    </source>
</evidence>
<evidence type="ECO:0000256" key="1">
    <source>
        <dbReference type="SAM" id="MobiDB-lite"/>
    </source>
</evidence>
<feature type="region of interest" description="Disordered" evidence="1">
    <location>
        <begin position="49"/>
        <end position="148"/>
    </location>
</feature>
<sequence length="221" mass="25029">MTAEQKSSRINKYDKRRKSTKLISFLIVFGIILLISLISIWLFGGGDSTPTEETEQAQNDTTTETGSSTNNKQEDPSSENKGNDGEELEKENKENKEENQEEDQEVTTKEVDPSDDNVVKAYEGDWQPVGTEQEGPHTVNYSEGSQDRKEMTDAIQSATGLVDGNYQEWWIANGGDQKVVATVSDSNQSEVYRVYLSWKDGEGWQPTKIELLKENDWKKYQ</sequence>
<keyword evidence="2" id="KW-1133">Transmembrane helix</keyword>
<proteinExistence type="predicted"/>
<gene>
    <name evidence="4" type="ORF">AFL42_04070</name>
</gene>
<dbReference type="Proteomes" id="UP000037854">
    <property type="component" value="Unassembled WGS sequence"/>
</dbReference>
<feature type="transmembrane region" description="Helical" evidence="2">
    <location>
        <begin position="21"/>
        <end position="43"/>
    </location>
</feature>
<feature type="domain" description="DUF1510" evidence="3">
    <location>
        <begin position="122"/>
        <end position="210"/>
    </location>
</feature>
<name>A0ABR5MLM1_9BACI</name>
<dbReference type="Pfam" id="PF07423">
    <property type="entry name" value="DUF1510"/>
    <property type="match status" value="1"/>
</dbReference>
<evidence type="ECO:0000313" key="5">
    <source>
        <dbReference type="Proteomes" id="UP000037854"/>
    </source>
</evidence>
<dbReference type="EMBL" id="LGTK01000009">
    <property type="protein sequence ID" value="KPH77068.1"/>
    <property type="molecule type" value="Genomic_DNA"/>
</dbReference>
<comment type="caution">
    <text evidence="4">The sequence shown here is derived from an EMBL/GenBank/DDBJ whole genome shotgun (WGS) entry which is preliminary data.</text>
</comment>
<keyword evidence="2" id="KW-0472">Membrane</keyword>
<dbReference type="RefSeq" id="WP_047183763.1">
    <property type="nucleotide sequence ID" value="NZ_JAHHXM010000002.1"/>
</dbReference>
<evidence type="ECO:0000259" key="3">
    <source>
        <dbReference type="Pfam" id="PF07423"/>
    </source>
</evidence>